<evidence type="ECO:0000313" key="2">
    <source>
        <dbReference type="EMBL" id="ORJ27759.1"/>
    </source>
</evidence>
<dbReference type="RefSeq" id="WP_084911967.1">
    <property type="nucleotide sequence ID" value="NZ_LNVF01000013.1"/>
</dbReference>
<keyword evidence="1" id="KW-0812">Transmembrane</keyword>
<feature type="transmembrane region" description="Helical" evidence="1">
    <location>
        <begin position="669"/>
        <end position="693"/>
    </location>
</feature>
<reference evidence="2 3" key="1">
    <citation type="journal article" date="2016" name="PLoS ONE">
        <title>Comparative Genomics Analysis of Streptococcus tigurinus Strains Identifies Genetic Elements Specifically and Uniquely Present in Highly Virulent Strains.</title>
        <authorList>
            <person name="Diene S.M."/>
            <person name="Francois P."/>
            <person name="Zbinden A."/>
            <person name="Entenza J.M."/>
            <person name="Resch G."/>
        </authorList>
    </citation>
    <scope>NUCLEOTIDE SEQUENCE [LARGE SCALE GENOMIC DNA]</scope>
    <source>
        <strain evidence="2 3">AZ_8</strain>
    </source>
</reference>
<protein>
    <submittedName>
        <fullName evidence="2">Uncharacterized protein</fullName>
    </submittedName>
</protein>
<feature type="transmembrane region" description="Helical" evidence="1">
    <location>
        <begin position="639"/>
        <end position="662"/>
    </location>
</feature>
<evidence type="ECO:0000256" key="1">
    <source>
        <dbReference type="SAM" id="Phobius"/>
    </source>
</evidence>
<dbReference type="EMBL" id="LNVF01000013">
    <property type="protein sequence ID" value="ORJ27759.1"/>
    <property type="molecule type" value="Genomic_DNA"/>
</dbReference>
<keyword evidence="1" id="KW-1133">Transmembrane helix</keyword>
<evidence type="ECO:0000313" key="3">
    <source>
        <dbReference type="Proteomes" id="UP000192428"/>
    </source>
</evidence>
<keyword evidence="1" id="KW-0472">Membrane</keyword>
<proteinExistence type="predicted"/>
<accession>A0A1X0WLX3</accession>
<gene>
    <name evidence="2" type="ORF">ATE34_06325</name>
</gene>
<organism evidence="2 3">
    <name type="scientific">Streptococcus oralis subsp. tigurinus</name>
    <dbReference type="NCBI Taxonomy" id="1077464"/>
    <lineage>
        <taxon>Bacteria</taxon>
        <taxon>Bacillati</taxon>
        <taxon>Bacillota</taxon>
        <taxon>Bacilli</taxon>
        <taxon>Lactobacillales</taxon>
        <taxon>Streptococcaceae</taxon>
        <taxon>Streptococcus</taxon>
    </lineage>
</organism>
<feature type="transmembrane region" description="Helical" evidence="1">
    <location>
        <begin position="602"/>
        <end position="627"/>
    </location>
</feature>
<dbReference type="Proteomes" id="UP000192428">
    <property type="component" value="Unassembled WGS sequence"/>
</dbReference>
<comment type="caution">
    <text evidence="2">The sequence shown here is derived from an EMBL/GenBank/DDBJ whole genome shotgun (WGS) entry which is preliminary data.</text>
</comment>
<sequence length="1293" mass="132424">MADGKVTIAVDLDGKKAQGDINSLKSSLGGLGSAFKSVLGANLVSGALMSGISALTGGVKSAFSSAIDEGAKLQQSIGGIETLFKDSAGTVKQYASEAFRTAGVSANEYMENVTSFSASLISSLGGDTAKAAELANTAMTDMSDNANKMGSDMKLITQTYQSLARGNYAMLDNLKLGYGGTKAEMQRLIKDAASYKDVQEELNMTVDEGDMSFANMVKAISVVQKKLGITGTTAKEASETFSGSFASMQAAFKDFLGNLTTGGDISKPLENLAKTASTFIFRNFIPMVGNAFKSLPKAISTFLESAKPEIEAGLKKMLPEEMVNNIMKTFDKVGSFLSSFKDTGAITAVAGAFNAVKDAIGHVFSSLAGSGENFDKIAKALGEVVKFLADAATKGAEFISSLPPGTIQAIASAVIGMVAAFKTVSIATKAITGLKTAFGLLKIALSNPWGLAIAGIGALIGWFIQAYTTSEDFRNKVNEVVEAIGKIASKIGEFLSGVDPSIFALLLPVLGTLLSKFKGFDIIGKLNPFKLFKKNATEAFDGAGASATQSKGIIEQVFSGLGSLITSISQGISTVLQGLATAISTVAQGFGQAASMASPAQWLSMGAAMLMVGAGVALVAGGIYILVQAAIELVNAGTSAQLAMLGLGVGIAVLAGIFALLGPALTASAVGILAFGASVALIGAGIAIAAYGLSILVNAFANAEGAITATGQAISTAAQGIGQGLQTALDGAARVVESFGTAIKTALEGVANVFKSVGEAIRTVLDGIKGVIESVGNSFTQIGDSLAKIASNAGGIMNAAAGVGALAAAVTGLGAASYAGNLVGFTGDIEKLNAAIKNLGSGFAGISSSFQTIGTSMSLVATSSMMAVTGLTNFSTQITLLSTTLGLLPSIMTMAVSGFTIFTAQILSSVAGLAAINAPIAMFNSQIMTMTPALMMAGAGLSGFNAQANAAGNAMRLLASNSSVAQGQVTALGVSIQVAMSGATASISTAGNQMVVVIQSSMMQLSMVVTNSMTNASSAVLNSSMQMSTSIRTAGTQMTTTMQSTLNQIVSLTKNGMTRASQAVQQGGAQMAQYIQSSGQKMVTLMQSAINTVVNTVNNGRSRMISAGQYMSEGLAVGMRNALPAVTAAANALVAEAERAAQAKAKINSPSHLFRDEVGWWIGAGVAKGIDQSTVKVDEAMTDMYSKINAFSFKPENVLGVGKTNISHSVTAKVMREQAMRVTADDKKSQKDAYHVHNNNLLENLLDKVYDLEALIEKGKKIVLDSGTLVGETKDIFDEAIGSNTAMIRRHQL</sequence>
<name>A0A1X0WLX3_STROR</name>
<feature type="transmembrane region" description="Helical" evidence="1">
    <location>
        <begin position="449"/>
        <end position="468"/>
    </location>
</feature>